<evidence type="ECO:0000313" key="9">
    <source>
        <dbReference type="EMBL" id="OLL22618.1"/>
    </source>
</evidence>
<evidence type="ECO:0000259" key="8">
    <source>
        <dbReference type="PROSITE" id="PS50059"/>
    </source>
</evidence>
<dbReference type="OrthoDB" id="77911at2759"/>
<dbReference type="STRING" id="1198029.A0A1U7LJ14"/>
<evidence type="ECO:0000256" key="5">
    <source>
        <dbReference type="PIRNR" id="PIRNR001473"/>
    </source>
</evidence>
<dbReference type="SUPFAM" id="SSF54534">
    <property type="entry name" value="FKBP-like"/>
    <property type="match status" value="1"/>
</dbReference>
<feature type="domain" description="PPIase FKBP-type" evidence="8">
    <location>
        <begin position="301"/>
        <end position="387"/>
    </location>
</feature>
<dbReference type="EMBL" id="LXFE01003012">
    <property type="protein sequence ID" value="OLL22618.1"/>
    <property type="molecule type" value="Genomic_DNA"/>
</dbReference>
<dbReference type="Pfam" id="PF00254">
    <property type="entry name" value="FKBP_C"/>
    <property type="match status" value="1"/>
</dbReference>
<dbReference type="OMA" id="TLVKIHY"/>
<dbReference type="InterPro" id="IPR041232">
    <property type="entry name" value="NPL"/>
</dbReference>
<protein>
    <recommendedName>
        <fullName evidence="5">FK506-binding protein</fullName>
        <ecNumber evidence="5">5.2.1.8</ecNumber>
    </recommendedName>
</protein>
<keyword evidence="4 5" id="KW-0413">Isomerase</keyword>
<keyword evidence="10" id="KW-1185">Reference proteome</keyword>
<dbReference type="GO" id="GO:0000785">
    <property type="term" value="C:chromatin"/>
    <property type="evidence" value="ECO:0007669"/>
    <property type="project" value="TreeGrafter"/>
</dbReference>
<feature type="region of interest" description="Disordered" evidence="7">
    <location>
        <begin position="183"/>
        <end position="251"/>
    </location>
</feature>
<dbReference type="InterPro" id="IPR046357">
    <property type="entry name" value="PPIase_dom_sf"/>
</dbReference>
<dbReference type="PROSITE" id="PS50059">
    <property type="entry name" value="FKBP_PPIASE"/>
    <property type="match status" value="1"/>
</dbReference>
<evidence type="ECO:0000256" key="4">
    <source>
        <dbReference type="ARBA" id="ARBA00023235"/>
    </source>
</evidence>
<comment type="caution">
    <text evidence="9">The sequence shown here is derived from an EMBL/GenBank/DDBJ whole genome shotgun (WGS) entry which is preliminary data.</text>
</comment>
<evidence type="ECO:0000256" key="6">
    <source>
        <dbReference type="PROSITE-ProRule" id="PRU00277"/>
    </source>
</evidence>
<dbReference type="FunFam" id="3.10.50.40:FF:000006">
    <property type="entry name" value="Peptidyl-prolyl cis-trans isomerase"/>
    <property type="match status" value="1"/>
</dbReference>
<accession>A0A1U7LJ14</accession>
<name>A0A1U7LJ14_NEOID</name>
<dbReference type="PANTHER" id="PTHR43811">
    <property type="entry name" value="FKBP-TYPE PEPTIDYL-PROLYL CIS-TRANS ISOMERASE FKPA"/>
    <property type="match status" value="1"/>
</dbReference>
<sequence>MTTPAYMFGLTVAPGEVVPAHDESGMPMSFRLTMAAISSEGDSKKPATLKVIRQMMKDIDSDDDEEENGKEKVDSSDDGVEVEDFVLCTLVPGSIYQQTLDITFPEDEAVAFANTGETPIYLTGNYLFPSNDDDDDSEGSNDDDYDLAPDDDELVDMCAEDLDDEADDLDGTSKIEEIVEVPEKKAEAKHIKKNKKRSADEAEDLDELMTTEAGAGKASEEPKKLSKKEKKKLKMNNGTAVPAGEPKNGVTDVQDTPDTAAAKKNVTFSKETKTAIEPKKHEGGVVTEDQKIGKGPQCKAGQKIGMRYIGKLQNGKVFDSNTKGKPFVFTLGKGEVIKGWDIGVAGMATGGERRIIVPAAMGYGKREVPGIPKNSTLIFDVKLVSMK</sequence>
<evidence type="ECO:0000313" key="10">
    <source>
        <dbReference type="Proteomes" id="UP000186594"/>
    </source>
</evidence>
<proteinExistence type="inferred from homology"/>
<dbReference type="EC" id="5.2.1.8" evidence="5"/>
<dbReference type="InterPro" id="IPR023566">
    <property type="entry name" value="PPIase_Fpr3/Fpr4-like"/>
</dbReference>
<evidence type="ECO:0000256" key="3">
    <source>
        <dbReference type="ARBA" id="ARBA00023110"/>
    </source>
</evidence>
<keyword evidence="3 5" id="KW-0697">Rotamase</keyword>
<comment type="similarity">
    <text evidence="2">Belongs to the FKBP-type PPIase family. FKBP3/4 subfamily.</text>
</comment>
<reference evidence="9 10" key="1">
    <citation type="submission" date="2016-04" db="EMBL/GenBank/DDBJ databases">
        <title>Evolutionary innovation and constraint leading to complex multicellularity in the Ascomycota.</title>
        <authorList>
            <person name="Cisse O."/>
            <person name="Nguyen A."/>
            <person name="Hewitt D.A."/>
            <person name="Jedd G."/>
            <person name="Stajich J.E."/>
        </authorList>
    </citation>
    <scope>NUCLEOTIDE SEQUENCE [LARGE SCALE GENOMIC DNA]</scope>
    <source>
        <strain evidence="9 10">DAH-3</strain>
    </source>
</reference>
<dbReference type="PANTHER" id="PTHR43811:SF19">
    <property type="entry name" value="39 KDA FK506-BINDING NUCLEAR PROTEIN"/>
    <property type="match status" value="1"/>
</dbReference>
<dbReference type="InterPro" id="IPR001179">
    <property type="entry name" value="PPIase_FKBP_dom"/>
</dbReference>
<evidence type="ECO:0000256" key="1">
    <source>
        <dbReference type="ARBA" id="ARBA00000971"/>
    </source>
</evidence>
<evidence type="ECO:0000256" key="7">
    <source>
        <dbReference type="SAM" id="MobiDB-lite"/>
    </source>
</evidence>
<gene>
    <name evidence="9" type="ORF">NEOLI_000244</name>
</gene>
<dbReference type="Pfam" id="PF17800">
    <property type="entry name" value="NPL"/>
    <property type="match status" value="1"/>
</dbReference>
<evidence type="ECO:0000256" key="2">
    <source>
        <dbReference type="ARBA" id="ARBA00007838"/>
    </source>
</evidence>
<dbReference type="Gene3D" id="3.10.50.40">
    <property type="match status" value="1"/>
</dbReference>
<feature type="compositionally biased region" description="Acidic residues" evidence="7">
    <location>
        <begin position="131"/>
        <end position="150"/>
    </location>
</feature>
<dbReference type="GO" id="GO:0003755">
    <property type="term" value="F:peptidyl-prolyl cis-trans isomerase activity"/>
    <property type="evidence" value="ECO:0007669"/>
    <property type="project" value="UniProtKB-KW"/>
</dbReference>
<dbReference type="GO" id="GO:0005730">
    <property type="term" value="C:nucleolus"/>
    <property type="evidence" value="ECO:0007669"/>
    <property type="project" value="TreeGrafter"/>
</dbReference>
<feature type="compositionally biased region" description="Basic residues" evidence="7">
    <location>
        <begin position="225"/>
        <end position="234"/>
    </location>
</feature>
<feature type="region of interest" description="Disordered" evidence="7">
    <location>
        <begin position="125"/>
        <end position="150"/>
    </location>
</feature>
<organism evidence="9 10">
    <name type="scientific">Neolecta irregularis (strain DAH-3)</name>
    <dbReference type="NCBI Taxonomy" id="1198029"/>
    <lineage>
        <taxon>Eukaryota</taxon>
        <taxon>Fungi</taxon>
        <taxon>Dikarya</taxon>
        <taxon>Ascomycota</taxon>
        <taxon>Taphrinomycotina</taxon>
        <taxon>Neolectales</taxon>
        <taxon>Neolectaceae</taxon>
        <taxon>Neolecta</taxon>
    </lineage>
</organism>
<dbReference type="AlphaFoldDB" id="A0A1U7LJ14"/>
<dbReference type="Gene3D" id="2.60.120.340">
    <property type="entry name" value="Nucleoplasmin core domain"/>
    <property type="match status" value="1"/>
</dbReference>
<comment type="catalytic activity">
    <reaction evidence="1 5 6">
        <text>[protein]-peptidylproline (omega=180) = [protein]-peptidylproline (omega=0)</text>
        <dbReference type="Rhea" id="RHEA:16237"/>
        <dbReference type="Rhea" id="RHEA-COMP:10747"/>
        <dbReference type="Rhea" id="RHEA-COMP:10748"/>
        <dbReference type="ChEBI" id="CHEBI:83833"/>
        <dbReference type="ChEBI" id="CHEBI:83834"/>
        <dbReference type="EC" id="5.2.1.8"/>
    </reaction>
</comment>
<feature type="region of interest" description="Disordered" evidence="7">
    <location>
        <begin position="58"/>
        <end position="78"/>
    </location>
</feature>
<dbReference type="Proteomes" id="UP000186594">
    <property type="component" value="Unassembled WGS sequence"/>
</dbReference>
<dbReference type="PIRSF" id="PIRSF001473">
    <property type="entry name" value="FK506-bp_FPR3"/>
    <property type="match status" value="1"/>
</dbReference>